<evidence type="ECO:0000256" key="4">
    <source>
        <dbReference type="ARBA" id="ARBA00022517"/>
    </source>
</evidence>
<dbReference type="OrthoDB" id="9786771at2"/>
<comment type="function">
    <text evidence="1">Plays a role in synthesis, processing and/or stability of 23S rRNA.</text>
</comment>
<organism evidence="6 7">
    <name type="scientific">Luteimonas chenhongjianii</name>
    <dbReference type="NCBI Taxonomy" id="2006110"/>
    <lineage>
        <taxon>Bacteria</taxon>
        <taxon>Pseudomonadati</taxon>
        <taxon>Pseudomonadota</taxon>
        <taxon>Gammaproteobacteria</taxon>
        <taxon>Lysobacterales</taxon>
        <taxon>Lysobacteraceae</taxon>
        <taxon>Luteimonas</taxon>
    </lineage>
</organism>
<dbReference type="GO" id="GO:0005829">
    <property type="term" value="C:cytosol"/>
    <property type="evidence" value="ECO:0007669"/>
    <property type="project" value="TreeGrafter"/>
</dbReference>
<gene>
    <name evidence="6" type="ORF">CNR27_07950</name>
</gene>
<dbReference type="KEGG" id="lum:CNR27_07950"/>
<proteinExistence type="inferred from homology"/>
<evidence type="ECO:0000256" key="5">
    <source>
        <dbReference type="ARBA" id="ARBA00031841"/>
    </source>
</evidence>
<dbReference type="PANTHER" id="PTHR38099">
    <property type="entry name" value="LARGE RIBOSOMAL RNA SUBUNIT ACCUMULATION PROTEIN YCED"/>
    <property type="match status" value="1"/>
</dbReference>
<keyword evidence="7" id="KW-1185">Reference proteome</keyword>
<accession>A0A290XE67</accession>
<evidence type="ECO:0000256" key="3">
    <source>
        <dbReference type="ARBA" id="ARBA00015716"/>
    </source>
</evidence>
<sequence>MSAKMPELVDAWRMVASSMRLDGRLPLASLTRLREVLADADGDDVICSIEFGRDALQQPYALLRVQAGLPLICQRTLKRFVLPLDIEQRLGLIRDEAEEAGLLPDYESLLLEGDGSLAPAALVEDELILAIPAIPVAPGSEAVERDWPVSTEEETRVNPFAALAGLKKDRNN</sequence>
<dbReference type="Proteomes" id="UP000218968">
    <property type="component" value="Chromosome"/>
</dbReference>
<dbReference type="AlphaFoldDB" id="A0A290XE67"/>
<evidence type="ECO:0000313" key="7">
    <source>
        <dbReference type="Proteomes" id="UP000218968"/>
    </source>
</evidence>
<evidence type="ECO:0000313" key="6">
    <source>
        <dbReference type="EMBL" id="ATD67373.1"/>
    </source>
</evidence>
<dbReference type="Pfam" id="PF02620">
    <property type="entry name" value="YceD"/>
    <property type="match status" value="1"/>
</dbReference>
<evidence type="ECO:0000256" key="2">
    <source>
        <dbReference type="ARBA" id="ARBA00010740"/>
    </source>
</evidence>
<reference evidence="7" key="1">
    <citation type="submission" date="2017-09" db="EMBL/GenBank/DDBJ databases">
        <title>Luteimonas liuhanmingii sp.nov., isolated from the intestinal contents of Tibetan Plateau Pika in Yushu, Qinghai Province, China.</title>
        <authorList>
            <person name="Gui Z."/>
        </authorList>
    </citation>
    <scope>NUCLEOTIDE SEQUENCE [LARGE SCALE GENOMIC DNA]</scope>
    <source>
        <strain evidence="7">100111</strain>
    </source>
</reference>
<dbReference type="GO" id="GO:0042254">
    <property type="term" value="P:ribosome biogenesis"/>
    <property type="evidence" value="ECO:0007669"/>
    <property type="project" value="UniProtKB-KW"/>
</dbReference>
<dbReference type="PANTHER" id="PTHR38099:SF1">
    <property type="entry name" value="LARGE RIBOSOMAL RNA SUBUNIT ACCUMULATION PROTEIN YCED"/>
    <property type="match status" value="1"/>
</dbReference>
<evidence type="ECO:0000256" key="1">
    <source>
        <dbReference type="ARBA" id="ARBA00002868"/>
    </source>
</evidence>
<protein>
    <recommendedName>
        <fullName evidence="3">Large ribosomal RNA subunit accumulation protein YceD</fullName>
    </recommendedName>
    <alternativeName>
        <fullName evidence="5">23S rRNA accumulation protein YceD</fullName>
    </alternativeName>
</protein>
<dbReference type="RefSeq" id="WP_096297741.1">
    <property type="nucleotide sequence ID" value="NZ_CP023406.1"/>
</dbReference>
<comment type="similarity">
    <text evidence="2">Belongs to the DUF177 domain family.</text>
</comment>
<dbReference type="InterPro" id="IPR039255">
    <property type="entry name" value="YceD_bac"/>
</dbReference>
<dbReference type="EMBL" id="CP023406">
    <property type="protein sequence ID" value="ATD67373.1"/>
    <property type="molecule type" value="Genomic_DNA"/>
</dbReference>
<name>A0A290XE67_9GAMM</name>
<keyword evidence="4" id="KW-0690">Ribosome biogenesis</keyword>
<dbReference type="InterPro" id="IPR003772">
    <property type="entry name" value="YceD"/>
</dbReference>